<sequence>MSDKSFKEILQLMRESFPEGCTLPENFTQCKKILSELGLSYNKIDACPNDCMLSYKETADLEACTQIFAYPEVLEHWVLTKVNDGWRDHKHHVKKAAYEKWKNEICNVNKQNREKQNFHHTTGSKPHAKCAAEDGVLNVTRFLKLPILKKKKKTEDPDEVLMDPEVSAELKAMEEVEIQASQPGSGIKPLKYWGEGSSTKPTTEPNAEILNLRQQLENTLAELQAATQWIAELEALLVAHDEPGTTNTAYQAPLDRIAELEALLR</sequence>
<accession>A0AAD4T833</accession>
<keyword evidence="2" id="KW-1185">Reference proteome</keyword>
<dbReference type="PANTHER" id="PTHR10775:SF173">
    <property type="match status" value="1"/>
</dbReference>
<reference evidence="1" key="1">
    <citation type="submission" date="2022-04" db="EMBL/GenBank/DDBJ databases">
        <title>A functionally conserved STORR gene fusion in Papaver species that diverged 16.8 million years ago.</title>
        <authorList>
            <person name="Catania T."/>
        </authorList>
    </citation>
    <scope>NUCLEOTIDE SEQUENCE</scope>
    <source>
        <strain evidence="1">S-188037</strain>
    </source>
</reference>
<comment type="caution">
    <text evidence="1">The sequence shown here is derived from an EMBL/GenBank/DDBJ whole genome shotgun (WGS) entry which is preliminary data.</text>
</comment>
<organism evidence="1 2">
    <name type="scientific">Papaver atlanticum</name>
    <dbReference type="NCBI Taxonomy" id="357466"/>
    <lineage>
        <taxon>Eukaryota</taxon>
        <taxon>Viridiplantae</taxon>
        <taxon>Streptophyta</taxon>
        <taxon>Embryophyta</taxon>
        <taxon>Tracheophyta</taxon>
        <taxon>Spermatophyta</taxon>
        <taxon>Magnoliopsida</taxon>
        <taxon>Ranunculales</taxon>
        <taxon>Papaveraceae</taxon>
        <taxon>Papaveroideae</taxon>
        <taxon>Papaver</taxon>
    </lineage>
</organism>
<protein>
    <submittedName>
        <fullName evidence="1">Uncharacterized protein</fullName>
    </submittedName>
</protein>
<evidence type="ECO:0000313" key="2">
    <source>
        <dbReference type="Proteomes" id="UP001202328"/>
    </source>
</evidence>
<gene>
    <name evidence="1" type="ORF">MKW98_009119</name>
</gene>
<dbReference type="AlphaFoldDB" id="A0AAD4T833"/>
<proteinExistence type="predicted"/>
<dbReference type="EMBL" id="JAJJMB010004763">
    <property type="protein sequence ID" value="KAI3941909.1"/>
    <property type="molecule type" value="Genomic_DNA"/>
</dbReference>
<dbReference type="PANTHER" id="PTHR10775">
    <property type="entry name" value="OS08G0208400 PROTEIN"/>
    <property type="match status" value="1"/>
</dbReference>
<dbReference type="Proteomes" id="UP001202328">
    <property type="component" value="Unassembled WGS sequence"/>
</dbReference>
<evidence type="ECO:0000313" key="1">
    <source>
        <dbReference type="EMBL" id="KAI3941909.1"/>
    </source>
</evidence>
<name>A0AAD4T833_9MAGN</name>